<comment type="caution">
    <text evidence="2">The sequence shown here is derived from an EMBL/GenBank/DDBJ whole genome shotgun (WGS) entry which is preliminary data.</text>
</comment>
<dbReference type="PANTHER" id="PTHR10492:SF57">
    <property type="entry name" value="ATP-DEPENDENT DNA HELICASE"/>
    <property type="match status" value="1"/>
</dbReference>
<feature type="domain" description="DNA helicase Pif1-like 2B" evidence="1">
    <location>
        <begin position="28"/>
        <end position="72"/>
    </location>
</feature>
<dbReference type="EMBL" id="SNRW01000394">
    <property type="protein sequence ID" value="KAA6401410.1"/>
    <property type="molecule type" value="Genomic_DNA"/>
</dbReference>
<accession>A0A5J4X2J2</accession>
<evidence type="ECO:0000313" key="2">
    <source>
        <dbReference type="EMBL" id="KAA6401410.1"/>
    </source>
</evidence>
<dbReference type="Proteomes" id="UP000324800">
    <property type="component" value="Unassembled WGS sequence"/>
</dbReference>
<dbReference type="PANTHER" id="PTHR10492">
    <property type="match status" value="1"/>
</dbReference>
<dbReference type="SUPFAM" id="SSF52540">
    <property type="entry name" value="P-loop containing nucleoside triphosphate hydrolases"/>
    <property type="match status" value="1"/>
</dbReference>
<dbReference type="Pfam" id="PF21530">
    <property type="entry name" value="Pif1_2B_dom"/>
    <property type="match status" value="1"/>
</dbReference>
<sequence>MEGESKFYERIEILITNNEGQMFKFTNEYLHSITPSGLLRYRLTLKSRAIVMLLRNINVREGLCNETRLAVITSNNYVLKLEGITGELKRNRHSLAMMIIKSQGQSFDRVGTLLNHQVISYGQLYVAFSSC</sequence>
<protein>
    <recommendedName>
        <fullName evidence="1">DNA helicase Pif1-like 2B domain-containing protein</fullName>
    </recommendedName>
</protein>
<proteinExistence type="predicted"/>
<evidence type="ECO:0000259" key="1">
    <source>
        <dbReference type="Pfam" id="PF21530"/>
    </source>
</evidence>
<dbReference type="OrthoDB" id="1165673at2759"/>
<organism evidence="2 3">
    <name type="scientific">Streblomastix strix</name>
    <dbReference type="NCBI Taxonomy" id="222440"/>
    <lineage>
        <taxon>Eukaryota</taxon>
        <taxon>Metamonada</taxon>
        <taxon>Preaxostyla</taxon>
        <taxon>Oxymonadida</taxon>
        <taxon>Streblomastigidae</taxon>
        <taxon>Streblomastix</taxon>
    </lineage>
</organism>
<dbReference type="AlphaFoldDB" id="A0A5J4X2J2"/>
<name>A0A5J4X2J2_9EUKA</name>
<gene>
    <name evidence="2" type="ORF">EZS28_003060</name>
</gene>
<dbReference type="InterPro" id="IPR027417">
    <property type="entry name" value="P-loop_NTPase"/>
</dbReference>
<dbReference type="InterPro" id="IPR049163">
    <property type="entry name" value="Pif1-like_2B_dom"/>
</dbReference>
<reference evidence="2 3" key="1">
    <citation type="submission" date="2019-03" db="EMBL/GenBank/DDBJ databases">
        <title>Single cell metagenomics reveals metabolic interactions within the superorganism composed of flagellate Streblomastix strix and complex community of Bacteroidetes bacteria on its surface.</title>
        <authorList>
            <person name="Treitli S.C."/>
            <person name="Kolisko M."/>
            <person name="Husnik F."/>
            <person name="Keeling P."/>
            <person name="Hampl V."/>
        </authorList>
    </citation>
    <scope>NUCLEOTIDE SEQUENCE [LARGE SCALE GENOMIC DNA]</scope>
    <source>
        <strain evidence="2">ST1C</strain>
    </source>
</reference>
<evidence type="ECO:0000313" key="3">
    <source>
        <dbReference type="Proteomes" id="UP000324800"/>
    </source>
</evidence>